<name>A0AAN9AGC5_HALRR</name>
<evidence type="ECO:0000313" key="2">
    <source>
        <dbReference type="EMBL" id="KAK7086382.1"/>
    </source>
</evidence>
<feature type="non-terminal residue" evidence="2">
    <location>
        <position position="58"/>
    </location>
</feature>
<keyword evidence="3" id="KW-1185">Reference proteome</keyword>
<proteinExistence type="predicted"/>
<reference evidence="2 3" key="1">
    <citation type="submission" date="2023-11" db="EMBL/GenBank/DDBJ databases">
        <title>Halocaridina rubra genome assembly.</title>
        <authorList>
            <person name="Smith C."/>
        </authorList>
    </citation>
    <scope>NUCLEOTIDE SEQUENCE [LARGE SCALE GENOMIC DNA]</scope>
    <source>
        <strain evidence="2">EP-1</strain>
        <tissue evidence="2">Whole</tissue>
    </source>
</reference>
<accession>A0AAN9AGC5</accession>
<feature type="compositionally biased region" description="Basic residues" evidence="1">
    <location>
        <begin position="34"/>
        <end position="43"/>
    </location>
</feature>
<comment type="caution">
    <text evidence="2">The sequence shown here is derived from an EMBL/GenBank/DDBJ whole genome shotgun (WGS) entry which is preliminary data.</text>
</comment>
<organism evidence="2 3">
    <name type="scientific">Halocaridina rubra</name>
    <name type="common">Hawaiian red shrimp</name>
    <dbReference type="NCBI Taxonomy" id="373956"/>
    <lineage>
        <taxon>Eukaryota</taxon>
        <taxon>Metazoa</taxon>
        <taxon>Ecdysozoa</taxon>
        <taxon>Arthropoda</taxon>
        <taxon>Crustacea</taxon>
        <taxon>Multicrustacea</taxon>
        <taxon>Malacostraca</taxon>
        <taxon>Eumalacostraca</taxon>
        <taxon>Eucarida</taxon>
        <taxon>Decapoda</taxon>
        <taxon>Pleocyemata</taxon>
        <taxon>Caridea</taxon>
        <taxon>Atyoidea</taxon>
        <taxon>Atyidae</taxon>
        <taxon>Halocaridina</taxon>
    </lineage>
</organism>
<dbReference type="Proteomes" id="UP001381693">
    <property type="component" value="Unassembled WGS sequence"/>
</dbReference>
<feature type="compositionally biased region" description="Gly residues" evidence="1">
    <location>
        <begin position="44"/>
        <end position="58"/>
    </location>
</feature>
<feature type="non-terminal residue" evidence="2">
    <location>
        <position position="1"/>
    </location>
</feature>
<feature type="region of interest" description="Disordered" evidence="1">
    <location>
        <begin position="1"/>
        <end position="58"/>
    </location>
</feature>
<gene>
    <name evidence="2" type="ORF">SK128_018457</name>
</gene>
<evidence type="ECO:0000256" key="1">
    <source>
        <dbReference type="SAM" id="MobiDB-lite"/>
    </source>
</evidence>
<dbReference type="AlphaFoldDB" id="A0AAN9AGC5"/>
<protein>
    <submittedName>
        <fullName evidence="2">Uncharacterized protein</fullName>
    </submittedName>
</protein>
<evidence type="ECO:0000313" key="3">
    <source>
        <dbReference type="Proteomes" id="UP001381693"/>
    </source>
</evidence>
<dbReference type="EMBL" id="JAXCGZ010000223">
    <property type="protein sequence ID" value="KAK7086382.1"/>
    <property type="molecule type" value="Genomic_DNA"/>
</dbReference>
<feature type="compositionally biased region" description="Low complexity" evidence="1">
    <location>
        <begin position="1"/>
        <end position="11"/>
    </location>
</feature>
<sequence>KSNLGRTITTGTHGGRGSTNRGIIRRGGGSRGRGGGRAKRRGGIRGGGGEGRGRKGAG</sequence>